<dbReference type="GO" id="GO:0005096">
    <property type="term" value="F:GTPase activator activity"/>
    <property type="evidence" value="ECO:0007669"/>
    <property type="project" value="TreeGrafter"/>
</dbReference>
<evidence type="ECO:0000256" key="1">
    <source>
        <dbReference type="SAM" id="MobiDB-lite"/>
    </source>
</evidence>
<protein>
    <submittedName>
        <fullName evidence="2">Uncharacterized protein</fullName>
    </submittedName>
</protein>
<keyword evidence="3" id="KW-1185">Reference proteome</keyword>
<dbReference type="EMBL" id="PJQY01001513">
    <property type="protein sequence ID" value="PQQ02003.1"/>
    <property type="molecule type" value="Genomic_DNA"/>
</dbReference>
<dbReference type="GO" id="GO:0005886">
    <property type="term" value="C:plasma membrane"/>
    <property type="evidence" value="ECO:0007669"/>
    <property type="project" value="TreeGrafter"/>
</dbReference>
<dbReference type="PANTHER" id="PTHR10241">
    <property type="entry name" value="LETHAL 2 GIANT LARVAE PROTEIN"/>
    <property type="match status" value="1"/>
</dbReference>
<dbReference type="GO" id="GO:0045159">
    <property type="term" value="F:myosin II binding"/>
    <property type="evidence" value="ECO:0007669"/>
    <property type="project" value="TreeGrafter"/>
</dbReference>
<organism evidence="2 3">
    <name type="scientific">Prunus yedoensis var. nudiflora</name>
    <dbReference type="NCBI Taxonomy" id="2094558"/>
    <lineage>
        <taxon>Eukaryota</taxon>
        <taxon>Viridiplantae</taxon>
        <taxon>Streptophyta</taxon>
        <taxon>Embryophyta</taxon>
        <taxon>Tracheophyta</taxon>
        <taxon>Spermatophyta</taxon>
        <taxon>Magnoliopsida</taxon>
        <taxon>eudicotyledons</taxon>
        <taxon>Gunneridae</taxon>
        <taxon>Pentapetalae</taxon>
        <taxon>rosids</taxon>
        <taxon>fabids</taxon>
        <taxon>Rosales</taxon>
        <taxon>Rosaceae</taxon>
        <taxon>Amygdaloideae</taxon>
        <taxon>Amygdaleae</taxon>
        <taxon>Prunus</taxon>
    </lineage>
</organism>
<dbReference type="Proteomes" id="UP000250321">
    <property type="component" value="Unassembled WGS sequence"/>
</dbReference>
<dbReference type="CDD" id="cd15873">
    <property type="entry name" value="R-SNARE_STXBP5_6"/>
    <property type="match status" value="1"/>
</dbReference>
<comment type="caution">
    <text evidence="2">The sequence shown here is derived from an EMBL/GenBank/DDBJ whole genome shotgun (WGS) entry which is preliminary data.</text>
</comment>
<evidence type="ECO:0000313" key="2">
    <source>
        <dbReference type="EMBL" id="PQQ02003.1"/>
    </source>
</evidence>
<dbReference type="OrthoDB" id="19944at2759"/>
<gene>
    <name evidence="2" type="ORF">Pyn_28589</name>
</gene>
<reference evidence="2 3" key="1">
    <citation type="submission" date="2018-02" db="EMBL/GenBank/DDBJ databases">
        <title>Draft genome of wild Prunus yedoensis var. nudiflora.</title>
        <authorList>
            <person name="Baek S."/>
            <person name="Kim J.-H."/>
            <person name="Choi K."/>
            <person name="Kim G.-B."/>
            <person name="Cho A."/>
            <person name="Jang H."/>
            <person name="Shin C.-H."/>
            <person name="Yu H.-J."/>
            <person name="Mun J.-H."/>
        </authorList>
    </citation>
    <scope>NUCLEOTIDE SEQUENCE [LARGE SCALE GENOMIC DNA]</scope>
    <source>
        <strain evidence="3">cv. Jeju island</strain>
        <tissue evidence="2">Leaf</tissue>
    </source>
</reference>
<dbReference type="STRING" id="2094558.A0A314Y6Z7"/>
<dbReference type="GO" id="GO:0005737">
    <property type="term" value="C:cytoplasm"/>
    <property type="evidence" value="ECO:0007669"/>
    <property type="project" value="TreeGrafter"/>
</dbReference>
<dbReference type="PANTHER" id="PTHR10241:SF27">
    <property type="entry name" value="TRANSDUCIN_WD40 REPEAT-LIKE SUPERFAMILY PROTEIN"/>
    <property type="match status" value="1"/>
</dbReference>
<feature type="compositionally biased region" description="Basic and acidic residues" evidence="1">
    <location>
        <begin position="161"/>
        <end position="183"/>
    </location>
</feature>
<dbReference type="AlphaFoldDB" id="A0A314Y6Z7"/>
<accession>A0A314Y6Z7</accession>
<sequence>MVNGDQEIFFFSLSLRRKSFRLLDSFNLTYQKDLIVPQEDLIPGRATQKEKKKGIFSSVIKDIVGSKAKNVPEIETEDTKESFKELSTIFSTANFTLDAENTDEQARDEDELDLDDIDIDMDMDIPGEKPKEQNMLAALNKEKLASKFMAFKGKVLKQMKSKTEKNSTKEEQQDEKVGQVDQIKRRYGFSSSEANIAKMAESKLQENTKKLQGINLRTTEMQDTAKSFSSLAKEVLRTEQDRRGS</sequence>
<dbReference type="GO" id="GO:0019905">
    <property type="term" value="F:syntaxin binding"/>
    <property type="evidence" value="ECO:0007669"/>
    <property type="project" value="TreeGrafter"/>
</dbReference>
<proteinExistence type="predicted"/>
<evidence type="ECO:0000313" key="3">
    <source>
        <dbReference type="Proteomes" id="UP000250321"/>
    </source>
</evidence>
<dbReference type="GO" id="GO:0006887">
    <property type="term" value="P:exocytosis"/>
    <property type="evidence" value="ECO:0007669"/>
    <property type="project" value="TreeGrafter"/>
</dbReference>
<name>A0A314Y6Z7_PRUYE</name>
<feature type="region of interest" description="Disordered" evidence="1">
    <location>
        <begin position="159"/>
        <end position="183"/>
    </location>
</feature>
<dbReference type="GO" id="GO:0006893">
    <property type="term" value="P:Golgi to plasma membrane transport"/>
    <property type="evidence" value="ECO:0007669"/>
    <property type="project" value="TreeGrafter"/>
</dbReference>